<evidence type="ECO:0000313" key="16">
    <source>
        <dbReference type="Proteomes" id="UP000219215"/>
    </source>
</evidence>
<evidence type="ECO:0000313" key="15">
    <source>
        <dbReference type="EMBL" id="SOB57790.1"/>
    </source>
</evidence>
<feature type="domain" description="PLD phosphodiesterase" evidence="14">
    <location>
        <begin position="394"/>
        <end position="421"/>
    </location>
</feature>
<dbReference type="SUPFAM" id="SSF56024">
    <property type="entry name" value="Phospholipase D/nuclease"/>
    <property type="match status" value="2"/>
</dbReference>
<organism evidence="15 16">
    <name type="scientific">Pseudodesulfovibrio profundus</name>
    <dbReference type="NCBI Taxonomy" id="57320"/>
    <lineage>
        <taxon>Bacteria</taxon>
        <taxon>Pseudomonadati</taxon>
        <taxon>Thermodesulfobacteriota</taxon>
        <taxon>Desulfovibrionia</taxon>
        <taxon>Desulfovibrionales</taxon>
        <taxon>Desulfovibrionaceae</taxon>
    </lineage>
</organism>
<accession>A0A2C8F5K4</accession>
<keyword evidence="16" id="KW-1185">Reference proteome</keyword>
<dbReference type="PROSITE" id="PS50035">
    <property type="entry name" value="PLD"/>
    <property type="match status" value="2"/>
</dbReference>
<dbReference type="Pfam" id="PF13091">
    <property type="entry name" value="PLDc_2"/>
    <property type="match status" value="2"/>
</dbReference>
<dbReference type="FunFam" id="3.30.870.10:FF:000014">
    <property type="entry name" value="Cardiolipin synthase"/>
    <property type="match status" value="1"/>
</dbReference>
<dbReference type="NCBIfam" id="TIGR04265">
    <property type="entry name" value="bac_cardiolipin"/>
    <property type="match status" value="1"/>
</dbReference>
<keyword evidence="5 13" id="KW-0812">Transmembrane</keyword>
<dbReference type="EMBL" id="LT907975">
    <property type="protein sequence ID" value="SOB57790.1"/>
    <property type="molecule type" value="Genomic_DNA"/>
</dbReference>
<evidence type="ECO:0000256" key="9">
    <source>
        <dbReference type="ARBA" id="ARBA00023136"/>
    </source>
</evidence>
<keyword evidence="2" id="KW-1003">Cell membrane</keyword>
<feature type="transmembrane region" description="Helical" evidence="13">
    <location>
        <begin position="42"/>
        <end position="62"/>
    </location>
</feature>
<keyword evidence="3" id="KW-0444">Lipid biosynthesis</keyword>
<keyword evidence="7 13" id="KW-1133">Transmembrane helix</keyword>
<keyword evidence="4 15" id="KW-0808">Transferase</keyword>
<protein>
    <recommendedName>
        <fullName evidence="12">Cardiolipin synthase</fullName>
        <ecNumber evidence="12">2.7.8.-</ecNumber>
    </recommendedName>
</protein>
<dbReference type="EC" id="2.7.8.-" evidence="12"/>
<dbReference type="KEGG" id="pprf:DPRO_0899"/>
<dbReference type="Proteomes" id="UP000219215">
    <property type="component" value="Chromosome DPRO"/>
</dbReference>
<evidence type="ECO:0000256" key="5">
    <source>
        <dbReference type="ARBA" id="ARBA00022692"/>
    </source>
</evidence>
<evidence type="ECO:0000259" key="14">
    <source>
        <dbReference type="PROSITE" id="PS50035"/>
    </source>
</evidence>
<dbReference type="InterPro" id="IPR025202">
    <property type="entry name" value="PLD-like_dom"/>
</dbReference>
<feature type="transmembrane region" description="Helical" evidence="13">
    <location>
        <begin position="6"/>
        <end position="30"/>
    </location>
</feature>
<evidence type="ECO:0000256" key="4">
    <source>
        <dbReference type="ARBA" id="ARBA00022679"/>
    </source>
</evidence>
<dbReference type="PANTHER" id="PTHR21248:SF22">
    <property type="entry name" value="PHOSPHOLIPASE D"/>
    <property type="match status" value="1"/>
</dbReference>
<dbReference type="OrthoDB" id="9762009at2"/>
<dbReference type="Pfam" id="PF13396">
    <property type="entry name" value="PLDc_N"/>
    <property type="match status" value="1"/>
</dbReference>
<evidence type="ECO:0000256" key="3">
    <source>
        <dbReference type="ARBA" id="ARBA00022516"/>
    </source>
</evidence>
<keyword evidence="11" id="KW-1208">Phospholipid metabolism</keyword>
<keyword evidence="8" id="KW-0443">Lipid metabolism</keyword>
<dbReference type="Gene3D" id="3.30.870.10">
    <property type="entry name" value="Endonuclease Chain A"/>
    <property type="match status" value="2"/>
</dbReference>
<reference evidence="16" key="1">
    <citation type="submission" date="2017-09" db="EMBL/GenBank/DDBJ databases">
        <authorList>
            <person name="Regsiter A."/>
            <person name="William W."/>
        </authorList>
    </citation>
    <scope>NUCLEOTIDE SEQUENCE [LARGE SCALE GENOMIC DNA]</scope>
    <source>
        <strain evidence="16">500-1</strain>
    </source>
</reference>
<evidence type="ECO:0000256" key="1">
    <source>
        <dbReference type="ARBA" id="ARBA00004651"/>
    </source>
</evidence>
<sequence>MENMNIPYWLMGLSVLYTLIEFAGVVTAVAAVRDTRTPQGSIAWAIALVTFPLMTLPLYWIFGRNKFHGYVEAMREGESRINELVASAREVPPVKALSERRNPGAPRCAFETLAELPYLDGNDVELLIDGPATFEAILNGIKEATSYVHIQFFIVKNDSLGNKVRNLLIAKAQQGIQIRFLYDEVGCHAMPESYWETMREAGVEVHPFKTTKGRGNRFQLNFRNHRKIVIVDGHTVFVGGHNIGDEYLGKSKRFEAWRDTHLRISGPAAIGPRISFAKDWYWASGIVHDLDLTMPPPTGDTDVLTLSSGPVDDLESCSLMFIRAINAAEKRFWISSPYYVPDSPVTKALQLAAMRGVDVRIMLPQKADHLLVYLAGFACLKDLDLPGIRIYRYTHGFLHQKAFLVDDQIAAIGTANLDNRSFRLNFEMTALVEDKRFCSEVEAMFRADFARCEETGPNEYHQKGIITQTVIKFTRLLSPIL</sequence>
<evidence type="ECO:0000256" key="8">
    <source>
        <dbReference type="ARBA" id="ARBA00023098"/>
    </source>
</evidence>
<keyword evidence="10" id="KW-0594">Phospholipid biosynthesis</keyword>
<evidence type="ECO:0000256" key="7">
    <source>
        <dbReference type="ARBA" id="ARBA00022989"/>
    </source>
</evidence>
<dbReference type="InterPro" id="IPR022924">
    <property type="entry name" value="Cardiolipin_synthase"/>
</dbReference>
<dbReference type="GO" id="GO:0032049">
    <property type="term" value="P:cardiolipin biosynthetic process"/>
    <property type="evidence" value="ECO:0007669"/>
    <property type="project" value="UniProtKB-UniRule"/>
</dbReference>
<evidence type="ECO:0000256" key="13">
    <source>
        <dbReference type="SAM" id="Phobius"/>
    </source>
</evidence>
<keyword evidence="9 13" id="KW-0472">Membrane</keyword>
<evidence type="ECO:0000256" key="2">
    <source>
        <dbReference type="ARBA" id="ARBA00022475"/>
    </source>
</evidence>
<dbReference type="InterPro" id="IPR027379">
    <property type="entry name" value="CLS_N"/>
</dbReference>
<dbReference type="SMART" id="SM00155">
    <property type="entry name" value="PLDc"/>
    <property type="match status" value="2"/>
</dbReference>
<name>A0A2C8F5K4_9BACT</name>
<evidence type="ECO:0000256" key="12">
    <source>
        <dbReference type="NCBIfam" id="TIGR04265"/>
    </source>
</evidence>
<proteinExistence type="predicted"/>
<dbReference type="PANTHER" id="PTHR21248">
    <property type="entry name" value="CARDIOLIPIN SYNTHASE"/>
    <property type="match status" value="1"/>
</dbReference>
<dbReference type="GO" id="GO:0005886">
    <property type="term" value="C:plasma membrane"/>
    <property type="evidence" value="ECO:0007669"/>
    <property type="project" value="UniProtKB-SubCell"/>
</dbReference>
<comment type="subcellular location">
    <subcellularLocation>
        <location evidence="1">Cell membrane</location>
        <topology evidence="1">Multi-pass membrane protein</topology>
    </subcellularLocation>
</comment>
<dbReference type="InterPro" id="IPR001736">
    <property type="entry name" value="PLipase_D/transphosphatidylase"/>
</dbReference>
<dbReference type="GO" id="GO:0008808">
    <property type="term" value="F:cardiolipin synthase activity"/>
    <property type="evidence" value="ECO:0007669"/>
    <property type="project" value="UniProtKB-UniRule"/>
</dbReference>
<gene>
    <name evidence="15" type="primary">clsA</name>
    <name evidence="15" type="ORF">DPRO_0899</name>
</gene>
<evidence type="ECO:0000256" key="10">
    <source>
        <dbReference type="ARBA" id="ARBA00023209"/>
    </source>
</evidence>
<feature type="domain" description="PLD phosphodiesterase" evidence="14">
    <location>
        <begin position="220"/>
        <end position="247"/>
    </location>
</feature>
<dbReference type="AlphaFoldDB" id="A0A2C8F5K4"/>
<evidence type="ECO:0000256" key="11">
    <source>
        <dbReference type="ARBA" id="ARBA00023264"/>
    </source>
</evidence>
<keyword evidence="6" id="KW-0677">Repeat</keyword>
<evidence type="ECO:0000256" key="6">
    <source>
        <dbReference type="ARBA" id="ARBA00022737"/>
    </source>
</evidence>